<dbReference type="AlphaFoldDB" id="A0A0R2DNM4"/>
<dbReference type="SUPFAM" id="SSF51735">
    <property type="entry name" value="NAD(P)-binding Rossmann-fold domains"/>
    <property type="match status" value="1"/>
</dbReference>
<feature type="domain" description="Enoyl reductase (ER)" evidence="1">
    <location>
        <begin position="12"/>
        <end position="331"/>
    </location>
</feature>
<dbReference type="CDD" id="cd05289">
    <property type="entry name" value="MDR_like_2"/>
    <property type="match status" value="1"/>
</dbReference>
<sequence>MQAAQLVKYDKQFRLQVREVAVSKPGPQDVLVKVKVAAVNPLDSLIGTGSVKLIQNYATPVTMGNEFSGVVSAVGDQVTGFQPGDAVYARMPLDRIGAFAEYLVIEQSALAKMPANLDFDHAAAVPLTGLTAYQGLHEELDAHAGQSIMIPGGSGSFGQMAIPIAKEMGLKVSVSGNALAKDSVMAMGADRYFDYRQENYWEYLDPVDYIIDTVGPKELSHELSVLKPGGKLLSLVMGPNRRFATDHNLSWFKAFLFTVAGQKIDRQAQRVGASYRFIFVRSDGAQLRAVTTLVERNQISPAIDPTVFHLADINQAIDLVNHGHSQGKVIIKIDD</sequence>
<dbReference type="RefSeq" id="WP_061777414.1">
    <property type="nucleotide sequence ID" value="NZ_AYZH01000021.1"/>
</dbReference>
<dbReference type="InterPro" id="IPR050700">
    <property type="entry name" value="YIM1/Zinc_Alcohol_DH_Fams"/>
</dbReference>
<protein>
    <submittedName>
        <fullName evidence="2">Alcohol dehydrogenase GroES domain protein</fullName>
    </submittedName>
</protein>
<dbReference type="EMBL" id="AYZH01000021">
    <property type="protein sequence ID" value="KRN01485.1"/>
    <property type="molecule type" value="Genomic_DNA"/>
</dbReference>
<dbReference type="InterPro" id="IPR036291">
    <property type="entry name" value="NAD(P)-bd_dom_sf"/>
</dbReference>
<dbReference type="STRING" id="1423803.FD13_GL001012"/>
<proteinExistence type="predicted"/>
<dbReference type="Gene3D" id="3.90.180.10">
    <property type="entry name" value="Medium-chain alcohol dehydrogenases, catalytic domain"/>
    <property type="match status" value="1"/>
</dbReference>
<comment type="caution">
    <text evidence="2">The sequence shown here is derived from an EMBL/GenBank/DDBJ whole genome shotgun (WGS) entry which is preliminary data.</text>
</comment>
<evidence type="ECO:0000313" key="2">
    <source>
        <dbReference type="EMBL" id="KRN01485.1"/>
    </source>
</evidence>
<organism evidence="2 3">
    <name type="scientific">Levilactobacillus senmaizukei DSM 21775 = NBRC 103853</name>
    <dbReference type="NCBI Taxonomy" id="1423803"/>
    <lineage>
        <taxon>Bacteria</taxon>
        <taxon>Bacillati</taxon>
        <taxon>Bacillota</taxon>
        <taxon>Bacilli</taxon>
        <taxon>Lactobacillales</taxon>
        <taxon>Lactobacillaceae</taxon>
        <taxon>Levilactobacillus</taxon>
    </lineage>
</organism>
<dbReference type="Pfam" id="PF08240">
    <property type="entry name" value="ADH_N"/>
    <property type="match status" value="1"/>
</dbReference>
<dbReference type="PANTHER" id="PTHR11695:SF294">
    <property type="entry name" value="RETICULON-4-INTERACTING PROTEIN 1, MITOCHONDRIAL"/>
    <property type="match status" value="1"/>
</dbReference>
<dbReference type="SUPFAM" id="SSF50129">
    <property type="entry name" value="GroES-like"/>
    <property type="match status" value="1"/>
</dbReference>
<name>A0A0R2DNM4_9LACO</name>
<evidence type="ECO:0000259" key="1">
    <source>
        <dbReference type="SMART" id="SM00829"/>
    </source>
</evidence>
<evidence type="ECO:0000313" key="3">
    <source>
        <dbReference type="Proteomes" id="UP000051589"/>
    </source>
</evidence>
<dbReference type="SMART" id="SM00829">
    <property type="entry name" value="PKS_ER"/>
    <property type="match status" value="1"/>
</dbReference>
<dbReference type="PANTHER" id="PTHR11695">
    <property type="entry name" value="ALCOHOL DEHYDROGENASE RELATED"/>
    <property type="match status" value="1"/>
</dbReference>
<dbReference type="Pfam" id="PF13602">
    <property type="entry name" value="ADH_zinc_N_2"/>
    <property type="match status" value="1"/>
</dbReference>
<dbReference type="Proteomes" id="UP000051589">
    <property type="component" value="Unassembled WGS sequence"/>
</dbReference>
<dbReference type="PATRIC" id="fig|1423803.3.peg.1012"/>
<dbReference type="InterPro" id="IPR013154">
    <property type="entry name" value="ADH-like_N"/>
</dbReference>
<gene>
    <name evidence="2" type="ORF">FD13_GL001012</name>
</gene>
<dbReference type="InterPro" id="IPR020843">
    <property type="entry name" value="ER"/>
</dbReference>
<dbReference type="Gene3D" id="3.40.50.720">
    <property type="entry name" value="NAD(P)-binding Rossmann-like Domain"/>
    <property type="match status" value="1"/>
</dbReference>
<dbReference type="GO" id="GO:0016491">
    <property type="term" value="F:oxidoreductase activity"/>
    <property type="evidence" value="ECO:0007669"/>
    <property type="project" value="InterPro"/>
</dbReference>
<accession>A0A0R2DNM4</accession>
<keyword evidence="3" id="KW-1185">Reference proteome</keyword>
<reference evidence="2 3" key="1">
    <citation type="journal article" date="2015" name="Genome Announc.">
        <title>Expanding the biotechnology potential of lactobacilli through comparative genomics of 213 strains and associated genera.</title>
        <authorList>
            <person name="Sun Z."/>
            <person name="Harris H.M."/>
            <person name="McCann A."/>
            <person name="Guo C."/>
            <person name="Argimon S."/>
            <person name="Zhang W."/>
            <person name="Yang X."/>
            <person name="Jeffery I.B."/>
            <person name="Cooney J.C."/>
            <person name="Kagawa T.F."/>
            <person name="Liu W."/>
            <person name="Song Y."/>
            <person name="Salvetti E."/>
            <person name="Wrobel A."/>
            <person name="Rasinkangas P."/>
            <person name="Parkhill J."/>
            <person name="Rea M.C."/>
            <person name="O'Sullivan O."/>
            <person name="Ritari J."/>
            <person name="Douillard F.P."/>
            <person name="Paul Ross R."/>
            <person name="Yang R."/>
            <person name="Briner A.E."/>
            <person name="Felis G.E."/>
            <person name="de Vos W.M."/>
            <person name="Barrangou R."/>
            <person name="Klaenhammer T.R."/>
            <person name="Caufield P.W."/>
            <person name="Cui Y."/>
            <person name="Zhang H."/>
            <person name="O'Toole P.W."/>
        </authorList>
    </citation>
    <scope>NUCLEOTIDE SEQUENCE [LARGE SCALE GENOMIC DNA]</scope>
    <source>
        <strain evidence="2 3">DSM 21775</strain>
    </source>
</reference>
<dbReference type="OrthoDB" id="9792162at2"/>
<dbReference type="InterPro" id="IPR011032">
    <property type="entry name" value="GroES-like_sf"/>
</dbReference>